<dbReference type="PANTHER" id="PTHR32154">
    <property type="entry name" value="PYRUVATE-FLAVODOXIN OXIDOREDUCTASE-RELATED"/>
    <property type="match status" value="1"/>
</dbReference>
<comment type="caution">
    <text evidence="4">The sequence shown here is derived from an EMBL/GenBank/DDBJ whole genome shotgun (WGS) entry which is preliminary data.</text>
</comment>
<dbReference type="GO" id="GO:0006979">
    <property type="term" value="P:response to oxidative stress"/>
    <property type="evidence" value="ECO:0007669"/>
    <property type="project" value="TreeGrafter"/>
</dbReference>
<dbReference type="NCBIfam" id="TIGR03710">
    <property type="entry name" value="OAFO_sf"/>
    <property type="match status" value="1"/>
</dbReference>
<dbReference type="InterPro" id="IPR002869">
    <property type="entry name" value="Pyrv_flavodox_OxRed_cen"/>
</dbReference>
<dbReference type="PANTHER" id="PTHR32154:SF20">
    <property type="entry name" value="2-OXOGLUTARATE OXIDOREDUCTASE SUBUNIT KORA"/>
    <property type="match status" value="1"/>
</dbReference>
<dbReference type="InterPro" id="IPR029061">
    <property type="entry name" value="THDP-binding"/>
</dbReference>
<dbReference type="InterPro" id="IPR002880">
    <property type="entry name" value="Pyrv_Fd/Flavodoxin_OxRdtase_N"/>
</dbReference>
<dbReference type="Pfam" id="PF01558">
    <property type="entry name" value="POR"/>
    <property type="match status" value="1"/>
</dbReference>
<feature type="domain" description="Pyruvate flavodoxin/ferredoxin oxidoreductase pyrimidine binding" evidence="3">
    <location>
        <begin position="258"/>
        <end position="470"/>
    </location>
</feature>
<dbReference type="SUPFAM" id="SSF53323">
    <property type="entry name" value="Pyruvate-ferredoxin oxidoreductase, PFOR, domain III"/>
    <property type="match status" value="1"/>
</dbReference>
<dbReference type="Gene3D" id="3.40.50.920">
    <property type="match status" value="1"/>
</dbReference>
<name>A0A369A3L5_9FLAO</name>
<evidence type="ECO:0000313" key="5">
    <source>
        <dbReference type="Proteomes" id="UP000253517"/>
    </source>
</evidence>
<evidence type="ECO:0000313" key="4">
    <source>
        <dbReference type="EMBL" id="RCX03910.1"/>
    </source>
</evidence>
<reference evidence="4 5" key="1">
    <citation type="submission" date="2018-07" db="EMBL/GenBank/DDBJ databases">
        <title>Genomic Encyclopedia of Type Strains, Phase IV (KMG-IV): sequencing the most valuable type-strain genomes for metagenomic binning, comparative biology and taxonomic classification.</title>
        <authorList>
            <person name="Goeker M."/>
        </authorList>
    </citation>
    <scope>NUCLEOTIDE SEQUENCE [LARGE SCALE GENOMIC DNA]</scope>
    <source>
        <strain evidence="4 5">DSM 21410</strain>
    </source>
</reference>
<evidence type="ECO:0000256" key="1">
    <source>
        <dbReference type="ARBA" id="ARBA00023002"/>
    </source>
</evidence>
<dbReference type="SUPFAM" id="SSF52518">
    <property type="entry name" value="Thiamin diphosphate-binding fold (THDP-binding)"/>
    <property type="match status" value="1"/>
</dbReference>
<accession>A0A369A3L5</accession>
<gene>
    <name evidence="4" type="ORF">DES35_102367</name>
</gene>
<dbReference type="Gene3D" id="3.40.50.970">
    <property type="match status" value="1"/>
</dbReference>
<dbReference type="Proteomes" id="UP000253517">
    <property type="component" value="Unassembled WGS sequence"/>
</dbReference>
<protein>
    <submittedName>
        <fullName evidence="4">2-oxoglutarate ferredoxin oxidoreductase subunit alpha</fullName>
    </submittedName>
</protein>
<dbReference type="RefSeq" id="WP_114366196.1">
    <property type="nucleotide sequence ID" value="NZ_BHZF01000002.1"/>
</dbReference>
<sequence>MGDIQTVEKATILFAGDSGDGIQLAGTQFSLTTALLGNDLSTFPDYPAEIRAPAGTIAGVSGFKINFGSTEIFTPGGEVDTLVVMNAAALKKNLSTLKKGGLIIANSNGFDKKNLELAGLAPHQNPLSDGSLYGYKLIEVECTRLTREVLKDTGLSTREIDRSRNMFMLGLVYWLYTRDLQPTIEFFNKKFANQPSVAEANIKALKAGYNFGETIEETAVRFQIRKAQLPPGHYRSITGNEALALGLVAAAQKASLKLFYSSYPITPASDILHLLAGYKAFDVITFQAEDEIAAIGAAIGASYGGNLAVTGTSGPGMALKTEAIGLAIMLELPLVIINVQRGGPSTGLPTKTEQADLFQAIHGRNGESPLIVMAASTPANCFQMAYMASKLAIEHMTPVILLSDGYLANGAEPWLIPDYHLLEKITPRFATAERDATYMPYARNADLVRSWAIPGTPGLMHRVGGLEKEDITGTVSYDPENHQKMVHIRREKILKVADYLPKAEIEEGDQQGDLLIIGWGSTYGAIKVATQNLRKKGLKVAQLHLNYIYPLQKNLCDIVHNFSEILIPELNMGQLAYILKSELGIKPYELHKVKGQPFLAKEIEEKALQILSCNKKTCTHQV</sequence>
<proteinExistence type="predicted"/>
<dbReference type="InterPro" id="IPR009014">
    <property type="entry name" value="Transketo_C/PFOR_II"/>
</dbReference>
<organism evidence="4 5">
    <name type="scientific">Schleiferia thermophila</name>
    <dbReference type="NCBI Taxonomy" id="884107"/>
    <lineage>
        <taxon>Bacteria</taxon>
        <taxon>Pseudomonadati</taxon>
        <taxon>Bacteroidota</taxon>
        <taxon>Flavobacteriia</taxon>
        <taxon>Flavobacteriales</taxon>
        <taxon>Schleiferiaceae</taxon>
        <taxon>Schleiferia</taxon>
    </lineage>
</organism>
<dbReference type="Gene3D" id="3.40.920.10">
    <property type="entry name" value="Pyruvate-ferredoxin oxidoreductase, PFOR, domain III"/>
    <property type="match status" value="1"/>
</dbReference>
<keyword evidence="5" id="KW-1185">Reference proteome</keyword>
<dbReference type="SUPFAM" id="SSF52922">
    <property type="entry name" value="TK C-terminal domain-like"/>
    <property type="match status" value="1"/>
</dbReference>
<dbReference type="InterPro" id="IPR019752">
    <property type="entry name" value="Pyrv/ketoisovalerate_OxRed_cat"/>
</dbReference>
<feature type="domain" description="Pyruvate/ketoisovalerate oxidoreductase catalytic" evidence="2">
    <location>
        <begin position="19"/>
        <end position="210"/>
    </location>
</feature>
<dbReference type="FunFam" id="3.40.50.970:FF:000022">
    <property type="entry name" value="2-oxoglutarate ferredoxin oxidoreductase alpha subunit"/>
    <property type="match status" value="1"/>
</dbReference>
<dbReference type="InterPro" id="IPR022367">
    <property type="entry name" value="2-oxoacid/accept_OxRdtase_asu"/>
</dbReference>
<dbReference type="CDD" id="cd07034">
    <property type="entry name" value="TPP_PYR_PFOR_IOR-alpha_like"/>
    <property type="match status" value="1"/>
</dbReference>
<dbReference type="AlphaFoldDB" id="A0A369A3L5"/>
<dbReference type="EMBL" id="QPJS01000002">
    <property type="protein sequence ID" value="RCX03910.1"/>
    <property type="molecule type" value="Genomic_DNA"/>
</dbReference>
<evidence type="ECO:0000259" key="3">
    <source>
        <dbReference type="Pfam" id="PF01855"/>
    </source>
</evidence>
<keyword evidence="1" id="KW-0560">Oxidoreductase</keyword>
<evidence type="ECO:0000259" key="2">
    <source>
        <dbReference type="Pfam" id="PF01558"/>
    </source>
</evidence>
<dbReference type="InterPro" id="IPR050722">
    <property type="entry name" value="Pyruvate:ferred/Flavod_OxRd"/>
</dbReference>
<dbReference type="GO" id="GO:0016903">
    <property type="term" value="F:oxidoreductase activity, acting on the aldehyde or oxo group of donors"/>
    <property type="evidence" value="ECO:0007669"/>
    <property type="project" value="InterPro"/>
</dbReference>
<dbReference type="Pfam" id="PF01855">
    <property type="entry name" value="POR_N"/>
    <property type="match status" value="1"/>
</dbReference>